<dbReference type="Gene3D" id="3.40.50.720">
    <property type="entry name" value="NAD(P)-binding Rossmann-like Domain"/>
    <property type="match status" value="1"/>
</dbReference>
<dbReference type="InterPro" id="IPR055280">
    <property type="entry name" value="TIC32"/>
</dbReference>
<sequence length="196" mass="21027">MDHHAYAMDPCHANIPPCMPPSPRNTIIVSDAIVLLFSAVFGASPLSPKLPSASSFAVSAPSLEVSLPSSSAVSVSLPSLLRSRRCLCHLQAGRFGSPGISLQLVMSNNLYIDMLLVHASIVNAIGRLVLKNVQQGPATTCYVALHPQVKGVSGKYFSDSNLSKITSHGTDADLVKKIWDFSMNLIKLHYSIILVF</sequence>
<keyword evidence="2" id="KW-1185">Reference proteome</keyword>
<protein>
    <recommendedName>
        <fullName evidence="3">Short-chain dehydrogenase TIC 32</fullName>
    </recommendedName>
</protein>
<gene>
    <name evidence="1" type="ORF">Ahy_A01g003308</name>
</gene>
<organism evidence="1 2">
    <name type="scientific">Arachis hypogaea</name>
    <name type="common">Peanut</name>
    <dbReference type="NCBI Taxonomy" id="3818"/>
    <lineage>
        <taxon>Eukaryota</taxon>
        <taxon>Viridiplantae</taxon>
        <taxon>Streptophyta</taxon>
        <taxon>Embryophyta</taxon>
        <taxon>Tracheophyta</taxon>
        <taxon>Spermatophyta</taxon>
        <taxon>Magnoliopsida</taxon>
        <taxon>eudicotyledons</taxon>
        <taxon>Gunneridae</taxon>
        <taxon>Pentapetalae</taxon>
        <taxon>rosids</taxon>
        <taxon>fabids</taxon>
        <taxon>Fabales</taxon>
        <taxon>Fabaceae</taxon>
        <taxon>Papilionoideae</taxon>
        <taxon>50 kb inversion clade</taxon>
        <taxon>dalbergioids sensu lato</taxon>
        <taxon>Dalbergieae</taxon>
        <taxon>Pterocarpus clade</taxon>
        <taxon>Arachis</taxon>
    </lineage>
</organism>
<accession>A0A445ET14</accession>
<reference evidence="1 2" key="1">
    <citation type="submission" date="2019-01" db="EMBL/GenBank/DDBJ databases">
        <title>Sequencing of cultivated peanut Arachis hypogaea provides insights into genome evolution and oil improvement.</title>
        <authorList>
            <person name="Chen X."/>
        </authorList>
    </citation>
    <scope>NUCLEOTIDE SEQUENCE [LARGE SCALE GENOMIC DNA]</scope>
    <source>
        <strain evidence="2">cv. Fuhuasheng</strain>
        <tissue evidence="1">Leaves</tissue>
    </source>
</reference>
<dbReference type="PANTHER" id="PTHR48476:SF1">
    <property type="entry name" value="SHORT-CHAIN DEHYDROGENASE TIC 32, CHLOROPLASTIC-LIKE"/>
    <property type="match status" value="1"/>
</dbReference>
<comment type="caution">
    <text evidence="1">The sequence shown here is derived from an EMBL/GenBank/DDBJ whole genome shotgun (WGS) entry which is preliminary data.</text>
</comment>
<dbReference type="PANTHER" id="PTHR48476">
    <property type="entry name" value="SHORT-CHAIN DEHYDROGENASE TIC 32, CHLOROPLASTIC-LIKE"/>
    <property type="match status" value="1"/>
</dbReference>
<evidence type="ECO:0000313" key="2">
    <source>
        <dbReference type="Proteomes" id="UP000289738"/>
    </source>
</evidence>
<dbReference type="Proteomes" id="UP000289738">
    <property type="component" value="Chromosome A01"/>
</dbReference>
<dbReference type="EMBL" id="SDMP01000001">
    <property type="protein sequence ID" value="RYR78486.1"/>
    <property type="molecule type" value="Genomic_DNA"/>
</dbReference>
<proteinExistence type="predicted"/>
<evidence type="ECO:0000313" key="1">
    <source>
        <dbReference type="EMBL" id="RYR78486.1"/>
    </source>
</evidence>
<name>A0A445ET14_ARAHY</name>
<dbReference type="AlphaFoldDB" id="A0A445ET14"/>
<dbReference type="STRING" id="3818.A0A445ET14"/>
<evidence type="ECO:0008006" key="3">
    <source>
        <dbReference type="Google" id="ProtNLM"/>
    </source>
</evidence>